<dbReference type="InterPro" id="IPR051625">
    <property type="entry name" value="Signaling_Regulatory_Domain"/>
</dbReference>
<feature type="region of interest" description="Disordered" evidence="6">
    <location>
        <begin position="719"/>
        <end position="754"/>
    </location>
</feature>
<evidence type="ECO:0000256" key="3">
    <source>
        <dbReference type="PROSITE-ProRule" id="PRU00023"/>
    </source>
</evidence>
<keyword evidence="5" id="KW-0072">Autophagy</keyword>
<evidence type="ECO:0000313" key="9">
    <source>
        <dbReference type="Proteomes" id="UP000276864"/>
    </source>
</evidence>
<feature type="region of interest" description="Disordered" evidence="6">
    <location>
        <begin position="768"/>
        <end position="794"/>
    </location>
</feature>
<feature type="compositionally biased region" description="Low complexity" evidence="6">
    <location>
        <begin position="8"/>
        <end position="22"/>
    </location>
</feature>
<gene>
    <name evidence="8" type="ORF">D0866_12563</name>
</gene>
<feature type="compositionally biased region" description="Low complexity" evidence="6">
    <location>
        <begin position="295"/>
        <end position="317"/>
    </location>
</feature>
<dbReference type="PROSITE" id="PS50012">
    <property type="entry name" value="RCC1_3"/>
    <property type="match status" value="2"/>
</dbReference>
<feature type="repeat" description="ANK" evidence="3">
    <location>
        <begin position="956"/>
        <end position="979"/>
    </location>
</feature>
<dbReference type="VEuPathDB" id="FungiDB:BTJ68_06066"/>
<protein>
    <recommendedName>
        <fullName evidence="5">Autophagy-related protein 13</fullName>
    </recommendedName>
</protein>
<feature type="region of interest" description="Disordered" evidence="6">
    <location>
        <begin position="1"/>
        <end position="76"/>
    </location>
</feature>
<feature type="compositionally biased region" description="Low complexity" evidence="6">
    <location>
        <begin position="581"/>
        <end position="590"/>
    </location>
</feature>
<dbReference type="PANTHER" id="PTHR22872">
    <property type="entry name" value="BTK-BINDING PROTEIN-RELATED"/>
    <property type="match status" value="1"/>
</dbReference>
<dbReference type="InterPro" id="IPR036770">
    <property type="entry name" value="Ankyrin_rpt-contain_sf"/>
</dbReference>
<dbReference type="InterPro" id="IPR002110">
    <property type="entry name" value="Ankyrin_rpt"/>
</dbReference>
<dbReference type="SUPFAM" id="SSF48403">
    <property type="entry name" value="Ankyrin repeat"/>
    <property type="match status" value="1"/>
</dbReference>
<feature type="compositionally biased region" description="Low complexity" evidence="6">
    <location>
        <begin position="610"/>
        <end position="624"/>
    </location>
</feature>
<evidence type="ECO:0000256" key="2">
    <source>
        <dbReference type="ARBA" id="ARBA00022737"/>
    </source>
</evidence>
<comment type="caution">
    <text evidence="8">The sequence shown here is derived from an EMBL/GenBank/DDBJ whole genome shotgun (WGS) entry which is preliminary data.</text>
</comment>
<dbReference type="InterPro" id="IPR000408">
    <property type="entry name" value="Reg_chr_condens"/>
</dbReference>
<dbReference type="GO" id="GO:1990316">
    <property type="term" value="C:Atg1/ULK1 kinase complex"/>
    <property type="evidence" value="ECO:0007669"/>
    <property type="project" value="InterPro"/>
</dbReference>
<evidence type="ECO:0000259" key="7">
    <source>
        <dbReference type="Pfam" id="PF10033"/>
    </source>
</evidence>
<feature type="compositionally biased region" description="Gly residues" evidence="6">
    <location>
        <begin position="643"/>
        <end position="652"/>
    </location>
</feature>
<dbReference type="PROSITE" id="PS50088">
    <property type="entry name" value="ANK_REPEAT"/>
    <property type="match status" value="1"/>
</dbReference>
<feature type="region of interest" description="Disordered" evidence="6">
    <location>
        <begin position="437"/>
        <end position="672"/>
    </location>
</feature>
<evidence type="ECO:0000256" key="5">
    <source>
        <dbReference type="RuleBase" id="RU361214"/>
    </source>
</evidence>
<dbReference type="Pfam" id="PF12796">
    <property type="entry name" value="Ank_2"/>
    <property type="match status" value="1"/>
</dbReference>
<feature type="compositionally biased region" description="Basic and acidic residues" evidence="6">
    <location>
        <begin position="538"/>
        <end position="549"/>
    </location>
</feature>
<evidence type="ECO:0000313" key="8">
    <source>
        <dbReference type="EMBL" id="RMY20358.1"/>
    </source>
</evidence>
<feature type="region of interest" description="Disordered" evidence="6">
    <location>
        <begin position="1023"/>
        <end position="1046"/>
    </location>
</feature>
<dbReference type="PROSITE" id="PS50297">
    <property type="entry name" value="ANK_REP_REGION"/>
    <property type="match status" value="1"/>
</dbReference>
<dbReference type="Gene3D" id="2.130.10.30">
    <property type="entry name" value="Regulator of chromosome condensation 1/beta-lactamase-inhibitor protein II"/>
    <property type="match status" value="1"/>
</dbReference>
<feature type="compositionally biased region" description="Basic and acidic residues" evidence="6">
    <location>
        <begin position="563"/>
        <end position="577"/>
    </location>
</feature>
<comment type="similarity">
    <text evidence="1 5">Belongs to the ATG13 family. Fungi subfamily.</text>
</comment>
<reference evidence="8 9" key="1">
    <citation type="journal article" date="2018" name="BMC Genomics">
        <title>Genomic evidence for intraspecific hybridization in a clonal and extremely halotolerant yeast.</title>
        <authorList>
            <person name="Gostincar C."/>
            <person name="Stajich J.E."/>
            <person name="Zupancic J."/>
            <person name="Zalar P."/>
            <person name="Gunde-Cimerman N."/>
        </authorList>
    </citation>
    <scope>NUCLEOTIDE SEQUENCE [LARGE SCALE GENOMIC DNA]</scope>
    <source>
        <strain evidence="8 9">EXF-6651</strain>
    </source>
</reference>
<feature type="compositionally biased region" description="Low complexity" evidence="6">
    <location>
        <begin position="776"/>
        <end position="786"/>
    </location>
</feature>
<organism evidence="8 9">
    <name type="scientific">Hortaea werneckii</name>
    <name type="common">Black yeast</name>
    <name type="synonym">Cladosporium werneckii</name>
    <dbReference type="NCBI Taxonomy" id="91943"/>
    <lineage>
        <taxon>Eukaryota</taxon>
        <taxon>Fungi</taxon>
        <taxon>Dikarya</taxon>
        <taxon>Ascomycota</taxon>
        <taxon>Pezizomycotina</taxon>
        <taxon>Dothideomycetes</taxon>
        <taxon>Dothideomycetidae</taxon>
        <taxon>Mycosphaerellales</taxon>
        <taxon>Teratosphaeriaceae</taxon>
        <taxon>Hortaea</taxon>
    </lineage>
</organism>
<feature type="compositionally biased region" description="Polar residues" evidence="6">
    <location>
        <begin position="442"/>
        <end position="458"/>
    </location>
</feature>
<evidence type="ECO:0000256" key="4">
    <source>
        <dbReference type="PROSITE-ProRule" id="PRU00235"/>
    </source>
</evidence>
<dbReference type="InterPro" id="IPR009091">
    <property type="entry name" value="RCC1/BLIP-II"/>
</dbReference>
<dbReference type="Pfam" id="PF13540">
    <property type="entry name" value="RCC1_2"/>
    <property type="match status" value="1"/>
</dbReference>
<dbReference type="Pfam" id="PF10033">
    <property type="entry name" value="ATG13"/>
    <property type="match status" value="1"/>
</dbReference>
<dbReference type="Gene3D" id="3.30.900.10">
    <property type="entry name" value="HORMA domain"/>
    <property type="match status" value="1"/>
</dbReference>
<dbReference type="Proteomes" id="UP000276864">
    <property type="component" value="Unassembled WGS sequence"/>
</dbReference>
<feature type="compositionally biased region" description="Polar residues" evidence="6">
    <location>
        <begin position="373"/>
        <end position="383"/>
    </location>
</feature>
<feature type="compositionally biased region" description="Polar residues" evidence="6">
    <location>
        <begin position="738"/>
        <end position="747"/>
    </location>
</feature>
<feature type="compositionally biased region" description="Basic and acidic residues" evidence="6">
    <location>
        <begin position="465"/>
        <end position="477"/>
    </location>
</feature>
<dbReference type="PANTHER" id="PTHR22872:SF2">
    <property type="entry name" value="INHIBITOR OF BRUTON TYROSINE KINASE"/>
    <property type="match status" value="1"/>
</dbReference>
<dbReference type="SUPFAM" id="SSF50985">
    <property type="entry name" value="RCC1/BLIP-II"/>
    <property type="match status" value="1"/>
</dbReference>
<feature type="compositionally biased region" description="Low complexity" evidence="6">
    <location>
        <begin position="396"/>
        <end position="405"/>
    </location>
</feature>
<feature type="repeat" description="RCC1" evidence="4">
    <location>
        <begin position="1168"/>
        <end position="1221"/>
    </location>
</feature>
<dbReference type="SMART" id="SM00248">
    <property type="entry name" value="ANK"/>
    <property type="match status" value="2"/>
</dbReference>
<dbReference type="Gene3D" id="1.25.40.20">
    <property type="entry name" value="Ankyrin repeat-containing domain"/>
    <property type="match status" value="1"/>
</dbReference>
<dbReference type="InterPro" id="IPR018731">
    <property type="entry name" value="Atg13_N"/>
</dbReference>
<feature type="compositionally biased region" description="Gly residues" evidence="6">
    <location>
        <begin position="52"/>
        <end position="66"/>
    </location>
</feature>
<feature type="domain" description="Autophagy-related protein 13 N-terminal" evidence="7">
    <location>
        <begin position="86"/>
        <end position="345"/>
    </location>
</feature>
<dbReference type="GO" id="GO:0006914">
    <property type="term" value="P:autophagy"/>
    <property type="evidence" value="ECO:0007669"/>
    <property type="project" value="UniProtKB-KW"/>
</dbReference>
<evidence type="ECO:0000256" key="6">
    <source>
        <dbReference type="SAM" id="MobiDB-lite"/>
    </source>
</evidence>
<dbReference type="EMBL" id="QWIM01001868">
    <property type="protein sequence ID" value="RMY20358.1"/>
    <property type="molecule type" value="Genomic_DNA"/>
</dbReference>
<feature type="compositionally biased region" description="Polar residues" evidence="6">
    <location>
        <begin position="501"/>
        <end position="510"/>
    </location>
</feature>
<proteinExistence type="inferred from homology"/>
<feature type="region of interest" description="Disordered" evidence="6">
    <location>
        <begin position="283"/>
        <end position="324"/>
    </location>
</feature>
<sequence length="1418" mass="154375">MHQHIRSAPRSSSAASNPSTNPERTNNRREQPPQRTRSSVDLASYTERGAGTDAGNGGQRGQGAGPSAGSAGSGQDKELNKLNQIIQHFHTKAALMICAARMNLPPSLTKAGEIRQDRWFNIVVDDTDVLLEDLREWKRPDVSDNKPPPLVVEVYIDTANLRENQALVITDDDGKRWDVFDALAGSTESSPRPPTRNGRKHCEVVLERWTIELGGADGLTPGQLNEQLPNVYKKGVVLFRSLHTYLRFTPAWKLYRRVGRQPGNSHGLKLKCRIKQGRDLPHGQKDLLATPLCPSDADSSTSSFSDTTTNTESQNRTTSEHAFPPLRCPSGLLRIGVTYRRNQDFAAVDSEALLSSRFLGLDEGLPTLATGRSLPQTRTQRATPPSEIRPKTHYGSSEASSSLSSRVMAPKNTTARQPRALLGAYGSLGTFHATGRKESPLSALQHQQNVSDTSSEGGETSDMEGAPKLKEDEYRQRAKEHRKSTMPPPNVFKAGSLGASPLSSQQQQVAHSAPVSRRPATNDAYQQLPLSGDYPNQFDRHAYDPKSEDATYSPGLTPGSFHRKLDQEKTSTRDIGRPNRRSSGSSRRVSLNTLPQQAARVPPAGETAIASSASSSPRPAPASRFTSAFSNRPRRPGSINSGGRSGESGDGSGSDARESTVKSGENTDDSTDIQSYISLLSSPEVTSHALRRPATTAHQVDLGRYRNMREGSATLADDMASSVTWSGTPPSRRLSNVPGLSTSSSPGSRGGMAYAPHVRSRLSTQSIGARPEEEGAQQQQQQQQQQQEEEEPEEPCFFPAEEMSCMLMRAMKSEVESSYHMFLMIGGDGAHFDPYLWKAFYEDDVDTFRQYLAASVYGARSYMGRGGGHAGAITGSPGGFGSSPLLSSKKGKGAAGTPNGGGAGANLTKADINWRDSAGLTLLHHAVSSTAESAAEFAIALIDHPLIDLYVQDAENGWTALHRAFYFGNVSVARLMLERDTADALGKTTGQIQQTIGLVKVKDKEGNGPLDLYAATIKDRTLRPEVEGRPRSGSQGSDEERPLMVGDGDERHEYRSISYLNVDGDQLYTFGSNQNVTLGFGDQDNRQYPERINLKRPEHLIRRFYREYIEEHDKKWSAHDPFYIPKPPAQAGGWIDDLPYLVRSKPLIVQDVHMSKLSTAVLTTDPEANLYMCGHGQSGRLGAGDEQARFNFACIEGGALSGKRVATVALGQNHTLALSDDGEIYSWGSNAYGQLGYSLPKTTADKEPMSVIPRQLFGVLKRETVLGIAASRIHSVAFTATSLYTFGKNEGQLGIMDSDARSLEVQDTPRKVAASLFASPIQAVTAIDKATVCLLENHEVWVFANYGYAKVSFTLEGFSNYFLKQSFLVTSYDSAPNRIVELTSGGDTVCALSSRGEIFTFSINQPDMVAEEKQHGRA</sequence>
<accession>A0A3M6ZYR0</accession>
<evidence type="ECO:0000256" key="1">
    <source>
        <dbReference type="ARBA" id="ARBA00005246"/>
    </source>
</evidence>
<name>A0A3M6ZYR0_HORWE</name>
<dbReference type="PRINTS" id="PR00633">
    <property type="entry name" value="RCCNDNSATION"/>
</dbReference>
<keyword evidence="3" id="KW-0040">ANK repeat</keyword>
<feature type="region of interest" description="Disordered" evidence="6">
    <location>
        <begin position="367"/>
        <end position="415"/>
    </location>
</feature>
<feature type="repeat" description="RCC1" evidence="4">
    <location>
        <begin position="1222"/>
        <end position="1281"/>
    </location>
</feature>
<keyword evidence="2" id="KW-0677">Repeat</keyword>
<dbReference type="InterPro" id="IPR036570">
    <property type="entry name" value="HORMA_dom_sf"/>
</dbReference>